<dbReference type="Gene3D" id="3.30.1330.40">
    <property type="entry name" value="RutC-like"/>
    <property type="match status" value="1"/>
</dbReference>
<feature type="region of interest" description="Disordered" evidence="1">
    <location>
        <begin position="40"/>
        <end position="59"/>
    </location>
</feature>
<feature type="compositionally biased region" description="Basic and acidic residues" evidence="1">
    <location>
        <begin position="41"/>
        <end position="58"/>
    </location>
</feature>
<dbReference type="PROSITE" id="PS51318">
    <property type="entry name" value="TAT"/>
    <property type="match status" value="1"/>
</dbReference>
<dbReference type="Proteomes" id="UP000317648">
    <property type="component" value="Chromosome"/>
</dbReference>
<dbReference type="PROSITE" id="PS51257">
    <property type="entry name" value="PROKAR_LIPOPROTEIN"/>
    <property type="match status" value="1"/>
</dbReference>
<organism evidence="3 4">
    <name type="scientific">Lignipirellula cremea</name>
    <dbReference type="NCBI Taxonomy" id="2528010"/>
    <lineage>
        <taxon>Bacteria</taxon>
        <taxon>Pseudomonadati</taxon>
        <taxon>Planctomycetota</taxon>
        <taxon>Planctomycetia</taxon>
        <taxon>Pirellulales</taxon>
        <taxon>Pirellulaceae</taxon>
        <taxon>Lignipirellula</taxon>
    </lineage>
</organism>
<proteinExistence type="predicted"/>
<evidence type="ECO:0000259" key="2">
    <source>
        <dbReference type="Pfam" id="PF14588"/>
    </source>
</evidence>
<dbReference type="PANTHER" id="PTHR43760">
    <property type="entry name" value="ENDORIBONUCLEASE-RELATED"/>
    <property type="match status" value="1"/>
</dbReference>
<dbReference type="InterPro" id="IPR006311">
    <property type="entry name" value="TAT_signal"/>
</dbReference>
<dbReference type="EMBL" id="CP036433">
    <property type="protein sequence ID" value="QDU99003.1"/>
    <property type="molecule type" value="Genomic_DNA"/>
</dbReference>
<dbReference type="AlphaFoldDB" id="A0A518E4L1"/>
<keyword evidence="4" id="KW-1185">Reference proteome</keyword>
<dbReference type="PANTHER" id="PTHR43760:SF1">
    <property type="entry name" value="ENDORIBONUCLEASE L-PSP_CHORISMATE MUTASE-LIKE DOMAIN-CONTAINING PROTEIN"/>
    <property type="match status" value="1"/>
</dbReference>
<dbReference type="CDD" id="cd02199">
    <property type="entry name" value="YjgF_YER057c_UK114_like_1"/>
    <property type="match status" value="1"/>
</dbReference>
<dbReference type="InterPro" id="IPR013813">
    <property type="entry name" value="Endoribo_LPSP/chorism_mut-like"/>
</dbReference>
<name>A0A518E4L1_9BACT</name>
<evidence type="ECO:0000313" key="3">
    <source>
        <dbReference type="EMBL" id="QDU99003.1"/>
    </source>
</evidence>
<protein>
    <submittedName>
        <fullName evidence="3">Endoribonuclease L-PSP</fullName>
    </submittedName>
</protein>
<dbReference type="Pfam" id="PF14588">
    <property type="entry name" value="YjgF_endoribonc"/>
    <property type="match status" value="1"/>
</dbReference>
<dbReference type="KEGG" id="lcre:Pla8534_69140"/>
<sequence>MQPATTRRKLLRDGMLLGVGLTAGACAPSALRMMFQSPALAEDHGDPPSAEQRLRDRGITLPPPPQPVAVYIPAVRVGNLLYTSGHIPKRADGSAIVGKVGQDLTLEQGFDAARLVGVNVLSSVRHALGSLDKVARLVKVLGVVNCVSSFTQQPQVINGFSELMIEIFGEADGKAARSAIGAGSLPGNMAVEVEAIFEIRS</sequence>
<evidence type="ECO:0000256" key="1">
    <source>
        <dbReference type="SAM" id="MobiDB-lite"/>
    </source>
</evidence>
<feature type="domain" description="Endoribonuclease L-PSP/chorismate mutase-like" evidence="2">
    <location>
        <begin position="51"/>
        <end position="184"/>
    </location>
</feature>
<evidence type="ECO:0000313" key="4">
    <source>
        <dbReference type="Proteomes" id="UP000317648"/>
    </source>
</evidence>
<reference evidence="3 4" key="1">
    <citation type="submission" date="2019-02" db="EMBL/GenBank/DDBJ databases">
        <title>Deep-cultivation of Planctomycetes and their phenomic and genomic characterization uncovers novel biology.</title>
        <authorList>
            <person name="Wiegand S."/>
            <person name="Jogler M."/>
            <person name="Boedeker C."/>
            <person name="Pinto D."/>
            <person name="Vollmers J."/>
            <person name="Rivas-Marin E."/>
            <person name="Kohn T."/>
            <person name="Peeters S.H."/>
            <person name="Heuer A."/>
            <person name="Rast P."/>
            <person name="Oberbeckmann S."/>
            <person name="Bunk B."/>
            <person name="Jeske O."/>
            <person name="Meyerdierks A."/>
            <person name="Storesund J.E."/>
            <person name="Kallscheuer N."/>
            <person name="Luecker S."/>
            <person name="Lage O.M."/>
            <person name="Pohl T."/>
            <person name="Merkel B.J."/>
            <person name="Hornburger P."/>
            <person name="Mueller R.-W."/>
            <person name="Bruemmer F."/>
            <person name="Labrenz M."/>
            <person name="Spormann A.M."/>
            <person name="Op den Camp H."/>
            <person name="Overmann J."/>
            <person name="Amann R."/>
            <person name="Jetten M.S.M."/>
            <person name="Mascher T."/>
            <person name="Medema M.H."/>
            <person name="Devos D.P."/>
            <person name="Kaster A.-K."/>
            <person name="Ovreas L."/>
            <person name="Rohde M."/>
            <person name="Galperin M.Y."/>
            <person name="Jogler C."/>
        </authorList>
    </citation>
    <scope>NUCLEOTIDE SEQUENCE [LARGE SCALE GENOMIC DNA]</scope>
    <source>
        <strain evidence="3 4">Pla85_3_4</strain>
    </source>
</reference>
<gene>
    <name evidence="3" type="ORF">Pla8534_69140</name>
</gene>
<accession>A0A518E4L1</accession>
<dbReference type="RefSeq" id="WP_231756474.1">
    <property type="nucleotide sequence ID" value="NZ_CP036433.1"/>
</dbReference>
<dbReference type="InterPro" id="IPR035959">
    <property type="entry name" value="RutC-like_sf"/>
</dbReference>
<dbReference type="SUPFAM" id="SSF55298">
    <property type="entry name" value="YjgF-like"/>
    <property type="match status" value="1"/>
</dbReference>